<name>A0AA37VZB7_9GAMM</name>
<accession>A0AA37VZB7</accession>
<dbReference type="NCBIfam" id="NF007714">
    <property type="entry name" value="PRK10410.1-2"/>
    <property type="match status" value="1"/>
</dbReference>
<dbReference type="RefSeq" id="WP_095504579.1">
    <property type="nucleotide sequence ID" value="NZ_BSNC01000006.1"/>
</dbReference>
<sequence>MATEPSLTGSLAYEFRTITAMVRIYCQHHHQGTHPCEECRDFLQFAHKKLVRCPYGQDKPTCAKCPIHCYKPEMRERAKTIMRYAGPRMLMRHPVMAIKHLLAERRPVPDKPPKGASARHQSRR</sequence>
<reference evidence="2" key="2">
    <citation type="submission" date="2023-01" db="EMBL/GenBank/DDBJ databases">
        <title>Draft genome sequence of Paraferrimonas sedimenticola strain NBRC 101628.</title>
        <authorList>
            <person name="Sun Q."/>
            <person name="Mori K."/>
        </authorList>
    </citation>
    <scope>NUCLEOTIDE SEQUENCE</scope>
    <source>
        <strain evidence="2">NBRC 101628</strain>
    </source>
</reference>
<evidence type="ECO:0000313" key="3">
    <source>
        <dbReference type="Proteomes" id="UP001161422"/>
    </source>
</evidence>
<dbReference type="NCBIfam" id="NF007715">
    <property type="entry name" value="PRK10410.1-3"/>
    <property type="match status" value="1"/>
</dbReference>
<dbReference type="AlphaFoldDB" id="A0AA37VZB7"/>
<evidence type="ECO:0008006" key="4">
    <source>
        <dbReference type="Google" id="ProtNLM"/>
    </source>
</evidence>
<comment type="caution">
    <text evidence="2">The sequence shown here is derived from an EMBL/GenBank/DDBJ whole genome shotgun (WGS) entry which is preliminary data.</text>
</comment>
<dbReference type="EMBL" id="BSNC01000006">
    <property type="protein sequence ID" value="GLP97586.1"/>
    <property type="molecule type" value="Genomic_DNA"/>
</dbReference>
<protein>
    <recommendedName>
        <fullName evidence="4">Nitrous oxide-stimulated promoter</fullName>
    </recommendedName>
</protein>
<reference evidence="2" key="1">
    <citation type="journal article" date="2014" name="Int. J. Syst. Evol. Microbiol.">
        <title>Complete genome sequence of Corynebacterium casei LMG S-19264T (=DSM 44701T), isolated from a smear-ripened cheese.</title>
        <authorList>
            <consortium name="US DOE Joint Genome Institute (JGI-PGF)"/>
            <person name="Walter F."/>
            <person name="Albersmeier A."/>
            <person name="Kalinowski J."/>
            <person name="Ruckert C."/>
        </authorList>
    </citation>
    <scope>NUCLEOTIDE SEQUENCE</scope>
    <source>
        <strain evidence="2">NBRC 101628</strain>
    </source>
</reference>
<dbReference type="Pfam" id="PF11756">
    <property type="entry name" value="YgbA_NO"/>
    <property type="match status" value="1"/>
</dbReference>
<dbReference type="Proteomes" id="UP001161422">
    <property type="component" value="Unassembled WGS sequence"/>
</dbReference>
<proteinExistence type="predicted"/>
<feature type="region of interest" description="Disordered" evidence="1">
    <location>
        <begin position="103"/>
        <end position="124"/>
    </location>
</feature>
<evidence type="ECO:0000313" key="2">
    <source>
        <dbReference type="EMBL" id="GLP97586.1"/>
    </source>
</evidence>
<keyword evidence="3" id="KW-1185">Reference proteome</keyword>
<gene>
    <name evidence="2" type="primary">ygbA</name>
    <name evidence="2" type="ORF">GCM10007895_28930</name>
</gene>
<evidence type="ECO:0000256" key="1">
    <source>
        <dbReference type="SAM" id="MobiDB-lite"/>
    </source>
</evidence>
<feature type="compositionally biased region" description="Basic and acidic residues" evidence="1">
    <location>
        <begin position="103"/>
        <end position="113"/>
    </location>
</feature>
<dbReference type="InterPro" id="IPR020483">
    <property type="entry name" value="Uncharacterised_YgbA"/>
</dbReference>
<organism evidence="2 3">
    <name type="scientific">Paraferrimonas sedimenticola</name>
    <dbReference type="NCBI Taxonomy" id="375674"/>
    <lineage>
        <taxon>Bacteria</taxon>
        <taxon>Pseudomonadati</taxon>
        <taxon>Pseudomonadota</taxon>
        <taxon>Gammaproteobacteria</taxon>
        <taxon>Alteromonadales</taxon>
        <taxon>Ferrimonadaceae</taxon>
        <taxon>Paraferrimonas</taxon>
    </lineage>
</organism>